<reference evidence="1 2" key="1">
    <citation type="submission" date="2016-10" db="EMBL/GenBank/DDBJ databases">
        <authorList>
            <person name="de Groot N.N."/>
        </authorList>
    </citation>
    <scope>NUCLEOTIDE SEQUENCE [LARGE SCALE GENOMIC DNA]</scope>
    <source>
        <strain evidence="1 2">DSM 17794</strain>
    </source>
</reference>
<proteinExistence type="predicted"/>
<gene>
    <name evidence="1" type="ORF">SAMN05660413_03016</name>
</gene>
<organism evidence="1 2">
    <name type="scientific">Salegentibacter flavus</name>
    <dbReference type="NCBI Taxonomy" id="287099"/>
    <lineage>
        <taxon>Bacteria</taxon>
        <taxon>Pseudomonadati</taxon>
        <taxon>Bacteroidota</taxon>
        <taxon>Flavobacteriia</taxon>
        <taxon>Flavobacteriales</taxon>
        <taxon>Flavobacteriaceae</taxon>
        <taxon>Salegentibacter</taxon>
    </lineage>
</organism>
<accession>A0A1I5CUX4</accession>
<keyword evidence="2" id="KW-1185">Reference proteome</keyword>
<protein>
    <submittedName>
        <fullName evidence="1">Uncharacterized protein</fullName>
    </submittedName>
</protein>
<evidence type="ECO:0000313" key="1">
    <source>
        <dbReference type="EMBL" id="SFN90421.1"/>
    </source>
</evidence>
<dbReference type="EMBL" id="FOVL01000024">
    <property type="protein sequence ID" value="SFN90421.1"/>
    <property type="molecule type" value="Genomic_DNA"/>
</dbReference>
<dbReference type="AlphaFoldDB" id="A0A1I5CUX4"/>
<sequence>MKYRRTIIAEKIYYPDQIKGLEINALSVVWQSDITYYRVKDKFFSFIYH</sequence>
<name>A0A1I5CUX4_9FLAO</name>
<dbReference type="Proteomes" id="UP000199153">
    <property type="component" value="Unassembled WGS sequence"/>
</dbReference>
<evidence type="ECO:0000313" key="2">
    <source>
        <dbReference type="Proteomes" id="UP000199153"/>
    </source>
</evidence>